<gene>
    <name evidence="2" type="ORF">HMPREF9446_01364</name>
</gene>
<reference evidence="2 3" key="1">
    <citation type="submission" date="2011-02" db="EMBL/GenBank/DDBJ databases">
        <authorList>
            <person name="Weinstock G."/>
            <person name="Sodergren E."/>
            <person name="Clifton S."/>
            <person name="Fulton L."/>
            <person name="Fulton B."/>
            <person name="Courtney L."/>
            <person name="Fronick C."/>
            <person name="Harrison M."/>
            <person name="Strong C."/>
            <person name="Farmer C."/>
            <person name="Delahaunty K."/>
            <person name="Markovic C."/>
            <person name="Hall O."/>
            <person name="Minx P."/>
            <person name="Tomlinson C."/>
            <person name="Mitreva M."/>
            <person name="Hou S."/>
            <person name="Chen J."/>
            <person name="Wollam A."/>
            <person name="Pepin K.H."/>
            <person name="Johnson M."/>
            <person name="Bhonagiri V."/>
            <person name="Zhang X."/>
            <person name="Suruliraj S."/>
            <person name="Warren W."/>
            <person name="Chinwalla A."/>
            <person name="Mardis E.R."/>
            <person name="Wilson R.K."/>
        </authorList>
    </citation>
    <scope>NUCLEOTIDE SEQUENCE [LARGE SCALE GENOMIC DNA]</scope>
    <source>
        <strain evidence="2 3">YIT 12057</strain>
    </source>
</reference>
<organism evidence="2 3">
    <name type="scientific">Bacteroides fluxus YIT 12057</name>
    <dbReference type="NCBI Taxonomy" id="763034"/>
    <lineage>
        <taxon>Bacteria</taxon>
        <taxon>Pseudomonadati</taxon>
        <taxon>Bacteroidota</taxon>
        <taxon>Bacteroidia</taxon>
        <taxon>Bacteroidales</taxon>
        <taxon>Bacteroidaceae</taxon>
        <taxon>Bacteroides</taxon>
    </lineage>
</organism>
<evidence type="ECO:0000313" key="2">
    <source>
        <dbReference type="EMBL" id="EGF58344.1"/>
    </source>
</evidence>
<evidence type="ECO:0000256" key="1">
    <source>
        <dbReference type="SAM" id="SignalP"/>
    </source>
</evidence>
<name>F3PRL3_9BACE</name>
<protein>
    <submittedName>
        <fullName evidence="2">Conserved domain protein</fullName>
    </submittedName>
</protein>
<comment type="caution">
    <text evidence="2">The sequence shown here is derived from an EMBL/GenBank/DDBJ whole genome shotgun (WGS) entry which is preliminary data.</text>
</comment>
<sequence>MMRQLKKACLMAILTFFPLAMQAEVVSTHADPLQQDTTILFRFVPGNKVFYSPYKGNDEAIRLAAELIKQHRAEIDSGKAYLMIRGFCGSFNSKEANLAAAKERSNHVKSWFITHYGMKEENYRTRNSTYSYNGIKDIVAIIGLEYVDGYDPLAEQRAEQARRDSLERLRADSLAALELERAEALRREREQADSLARIEEARRKREADSLAMLPERIYVETPWYIKSNLLYDAVLMPSLEVEYRFSEHWSAAVEGNMAWWHNNGKHKYYQLATIIPEARYWFKPQGKRRGHYLGLFGGGGWYDLENGGRGYKGEGGMVGLSYGYMFPIGKYFALEAGLGVGFMTAKYEEYLPIDGHYVYQQTERTNYFGPLKLKFAFVWNIGRWIQKGGNK</sequence>
<proteinExistence type="predicted"/>
<keyword evidence="3" id="KW-1185">Reference proteome</keyword>
<dbReference type="AlphaFoldDB" id="F3PRL3"/>
<feature type="signal peptide" evidence="1">
    <location>
        <begin position="1"/>
        <end position="22"/>
    </location>
</feature>
<dbReference type="RefSeq" id="WP_009124592.1">
    <property type="nucleotide sequence ID" value="NZ_GL882623.1"/>
</dbReference>
<accession>F3PRL3</accession>
<dbReference type="eggNOG" id="COG2885">
    <property type="taxonomic scope" value="Bacteria"/>
</dbReference>
<dbReference type="GeneID" id="86051295"/>
<dbReference type="InterPro" id="IPR021958">
    <property type="entry name" value="DUF3575"/>
</dbReference>
<dbReference type="HOGENOM" id="CLU_055247_0_0_10"/>
<evidence type="ECO:0000313" key="3">
    <source>
        <dbReference type="Proteomes" id="UP000003416"/>
    </source>
</evidence>
<dbReference type="Pfam" id="PF12099">
    <property type="entry name" value="DUF3575"/>
    <property type="match status" value="1"/>
</dbReference>
<dbReference type="EMBL" id="AFBN01000024">
    <property type="protein sequence ID" value="EGF58344.1"/>
    <property type="molecule type" value="Genomic_DNA"/>
</dbReference>
<dbReference type="STRING" id="763034.HMPREF9446_01364"/>
<dbReference type="Proteomes" id="UP000003416">
    <property type="component" value="Unassembled WGS sequence"/>
</dbReference>
<keyword evidence="1" id="KW-0732">Signal</keyword>
<feature type="chain" id="PRO_5003301732" evidence="1">
    <location>
        <begin position="23"/>
        <end position="391"/>
    </location>
</feature>